<dbReference type="EMBL" id="NRSD01000003">
    <property type="protein sequence ID" value="MBK1644061.1"/>
    <property type="molecule type" value="Genomic_DNA"/>
</dbReference>
<dbReference type="AlphaFoldDB" id="A0A9X1B8K4"/>
<accession>A0A9X1B8K4</accession>
<organism evidence="2 3">
    <name type="scientific">Thiocapsa imhoffii</name>
    <dbReference type="NCBI Taxonomy" id="382777"/>
    <lineage>
        <taxon>Bacteria</taxon>
        <taxon>Pseudomonadati</taxon>
        <taxon>Pseudomonadota</taxon>
        <taxon>Gammaproteobacteria</taxon>
        <taxon>Chromatiales</taxon>
        <taxon>Chromatiaceae</taxon>
        <taxon>Thiocapsa</taxon>
    </lineage>
</organism>
<evidence type="ECO:0000313" key="3">
    <source>
        <dbReference type="Proteomes" id="UP001138802"/>
    </source>
</evidence>
<name>A0A9X1B8K4_9GAMM</name>
<proteinExistence type="predicted"/>
<evidence type="ECO:0000313" key="2">
    <source>
        <dbReference type="EMBL" id="MBK1644061.1"/>
    </source>
</evidence>
<sequence length="69" mass="7469">MYLLDTMLVSELREARTVRAAPGVVAWAASVINLDSSHGSHDLQPELTARPTPSGCEYAPPMTGDQQCR</sequence>
<reference evidence="2 3" key="1">
    <citation type="journal article" date="2020" name="Microorganisms">
        <title>Osmotic Adaptation and Compatible Solute Biosynthesis of Phototrophic Bacteria as Revealed from Genome Analyses.</title>
        <authorList>
            <person name="Imhoff J.F."/>
            <person name="Rahn T."/>
            <person name="Kunzel S."/>
            <person name="Keller A."/>
            <person name="Neulinger S.C."/>
        </authorList>
    </citation>
    <scope>NUCLEOTIDE SEQUENCE [LARGE SCALE GENOMIC DNA]</scope>
    <source>
        <strain evidence="2 3">DSM 21303</strain>
    </source>
</reference>
<protein>
    <submittedName>
        <fullName evidence="2">Uncharacterized protein</fullName>
    </submittedName>
</protein>
<feature type="region of interest" description="Disordered" evidence="1">
    <location>
        <begin position="38"/>
        <end position="69"/>
    </location>
</feature>
<evidence type="ECO:0000256" key="1">
    <source>
        <dbReference type="SAM" id="MobiDB-lite"/>
    </source>
</evidence>
<comment type="caution">
    <text evidence="2">The sequence shown here is derived from an EMBL/GenBank/DDBJ whole genome shotgun (WGS) entry which is preliminary data.</text>
</comment>
<dbReference type="Proteomes" id="UP001138802">
    <property type="component" value="Unassembled WGS sequence"/>
</dbReference>
<keyword evidence="3" id="KW-1185">Reference proteome</keyword>
<gene>
    <name evidence="2" type="ORF">CKO25_05210</name>
</gene>